<reference evidence="2" key="1">
    <citation type="journal article" date="2023" name="PhytoFront">
        <title>Draft Genome Resources of Seven Strains of Tilletia horrida, Causal Agent of Kernel Smut of Rice.</title>
        <authorList>
            <person name="Khanal S."/>
            <person name="Antony Babu S."/>
            <person name="Zhou X.G."/>
        </authorList>
    </citation>
    <scope>NUCLEOTIDE SEQUENCE</scope>
    <source>
        <strain evidence="2">TX3</strain>
    </source>
</reference>
<name>A0AAN6JGS4_9BASI</name>
<comment type="caution">
    <text evidence="2">The sequence shown here is derived from an EMBL/GenBank/DDBJ whole genome shotgun (WGS) entry which is preliminary data.</text>
</comment>
<accession>A0AAN6JGS4</accession>
<evidence type="ECO:0000256" key="1">
    <source>
        <dbReference type="SAM" id="MobiDB-lite"/>
    </source>
</evidence>
<evidence type="ECO:0000313" key="2">
    <source>
        <dbReference type="EMBL" id="KAK0519577.1"/>
    </source>
</evidence>
<protein>
    <submittedName>
        <fullName evidence="2">Uncharacterized protein</fullName>
    </submittedName>
</protein>
<feature type="region of interest" description="Disordered" evidence="1">
    <location>
        <begin position="1"/>
        <end position="53"/>
    </location>
</feature>
<sequence>MSYAQTAQNVEKRAREEASKFQDKAHAAKEDAKDGLRKAEKKSPRLPTTPGGAVNLAILGGLGIAAYAQRDTIKT</sequence>
<feature type="compositionally biased region" description="Basic and acidic residues" evidence="1">
    <location>
        <begin position="10"/>
        <end position="43"/>
    </location>
</feature>
<keyword evidence="3" id="KW-1185">Reference proteome</keyword>
<evidence type="ECO:0000313" key="3">
    <source>
        <dbReference type="Proteomes" id="UP001176521"/>
    </source>
</evidence>
<dbReference type="AlphaFoldDB" id="A0AAN6JGS4"/>
<organism evidence="2 3">
    <name type="scientific">Tilletia horrida</name>
    <dbReference type="NCBI Taxonomy" id="155126"/>
    <lineage>
        <taxon>Eukaryota</taxon>
        <taxon>Fungi</taxon>
        <taxon>Dikarya</taxon>
        <taxon>Basidiomycota</taxon>
        <taxon>Ustilaginomycotina</taxon>
        <taxon>Exobasidiomycetes</taxon>
        <taxon>Tilletiales</taxon>
        <taxon>Tilletiaceae</taxon>
        <taxon>Tilletia</taxon>
    </lineage>
</organism>
<gene>
    <name evidence="2" type="ORF">OC842_007402</name>
</gene>
<dbReference type="EMBL" id="JAPDMQ010000952">
    <property type="protein sequence ID" value="KAK0519577.1"/>
    <property type="molecule type" value="Genomic_DNA"/>
</dbReference>
<proteinExistence type="predicted"/>
<dbReference type="Proteomes" id="UP001176521">
    <property type="component" value="Unassembled WGS sequence"/>
</dbReference>